<accession>A0A8J8TDP3</accession>
<dbReference type="EMBL" id="RKLU01000001">
    <property type="protein sequence ID" value="TQQ83502.1"/>
    <property type="molecule type" value="Genomic_DNA"/>
</dbReference>
<comment type="caution">
    <text evidence="10">The sequence shown here is derived from an EMBL/GenBank/DDBJ whole genome shotgun (WGS) entry which is preliminary data.</text>
</comment>
<dbReference type="CDD" id="cd00082">
    <property type="entry name" value="HisKA"/>
    <property type="match status" value="1"/>
</dbReference>
<dbReference type="SUPFAM" id="SSF55785">
    <property type="entry name" value="PYP-like sensor domain (PAS domain)"/>
    <property type="match status" value="1"/>
</dbReference>
<evidence type="ECO:0000256" key="1">
    <source>
        <dbReference type="ARBA" id="ARBA00000085"/>
    </source>
</evidence>
<feature type="domain" description="PAS" evidence="9">
    <location>
        <begin position="25"/>
        <end position="62"/>
    </location>
</feature>
<dbReference type="SUPFAM" id="SSF47384">
    <property type="entry name" value="Homodimeric domain of signal transducing histidine kinase"/>
    <property type="match status" value="1"/>
</dbReference>
<dbReference type="PROSITE" id="PS50109">
    <property type="entry name" value="HIS_KIN"/>
    <property type="match status" value="1"/>
</dbReference>
<evidence type="ECO:0000256" key="5">
    <source>
        <dbReference type="ARBA" id="ARBA00022777"/>
    </source>
</evidence>
<dbReference type="InterPro" id="IPR004358">
    <property type="entry name" value="Sig_transdc_His_kin-like_C"/>
</dbReference>
<dbReference type="InterPro" id="IPR003661">
    <property type="entry name" value="HisK_dim/P_dom"/>
</dbReference>
<dbReference type="InterPro" id="IPR013656">
    <property type="entry name" value="PAS_4"/>
</dbReference>
<dbReference type="Pfam" id="PF08448">
    <property type="entry name" value="PAS_4"/>
    <property type="match status" value="1"/>
</dbReference>
<dbReference type="InterPro" id="IPR036890">
    <property type="entry name" value="HATPase_C_sf"/>
</dbReference>
<dbReference type="Pfam" id="PF00512">
    <property type="entry name" value="HisKA"/>
    <property type="match status" value="1"/>
</dbReference>
<dbReference type="RefSeq" id="WP_142978419.1">
    <property type="nucleotide sequence ID" value="NZ_RKLU01000001.1"/>
</dbReference>
<gene>
    <name evidence="10" type="ORF">EGH24_01550</name>
</gene>
<dbReference type="PRINTS" id="PR00344">
    <property type="entry name" value="BCTRLSENSOR"/>
</dbReference>
<dbReference type="CDD" id="cd00130">
    <property type="entry name" value="PAS"/>
    <property type="match status" value="1"/>
</dbReference>
<feature type="domain" description="Histidine kinase" evidence="8">
    <location>
        <begin position="161"/>
        <end position="354"/>
    </location>
</feature>
<evidence type="ECO:0000313" key="11">
    <source>
        <dbReference type="Proteomes" id="UP000705823"/>
    </source>
</evidence>
<dbReference type="InterPro" id="IPR005467">
    <property type="entry name" value="His_kinase_dom"/>
</dbReference>
<dbReference type="PANTHER" id="PTHR43711">
    <property type="entry name" value="TWO-COMPONENT HISTIDINE KINASE"/>
    <property type="match status" value="1"/>
</dbReference>
<dbReference type="InterPro" id="IPR003594">
    <property type="entry name" value="HATPase_dom"/>
</dbReference>
<comment type="catalytic activity">
    <reaction evidence="1">
        <text>ATP + protein L-histidine = ADP + protein N-phospho-L-histidine.</text>
        <dbReference type="EC" id="2.7.13.3"/>
    </reaction>
</comment>
<dbReference type="Proteomes" id="UP000705823">
    <property type="component" value="Unassembled WGS sequence"/>
</dbReference>
<keyword evidence="6" id="KW-0902">Two-component regulatory system</keyword>
<dbReference type="PANTHER" id="PTHR43711:SF1">
    <property type="entry name" value="HISTIDINE KINASE 1"/>
    <property type="match status" value="1"/>
</dbReference>
<dbReference type="Pfam" id="PF02518">
    <property type="entry name" value="HATPase_c"/>
    <property type="match status" value="1"/>
</dbReference>
<evidence type="ECO:0000256" key="2">
    <source>
        <dbReference type="ARBA" id="ARBA00012438"/>
    </source>
</evidence>
<evidence type="ECO:0000256" key="3">
    <source>
        <dbReference type="ARBA" id="ARBA00022553"/>
    </source>
</evidence>
<feature type="compositionally biased region" description="Basic and acidic residues" evidence="7">
    <location>
        <begin position="369"/>
        <end position="379"/>
    </location>
</feature>
<dbReference type="Gene3D" id="3.30.450.20">
    <property type="entry name" value="PAS domain"/>
    <property type="match status" value="1"/>
</dbReference>
<dbReference type="SMART" id="SM00388">
    <property type="entry name" value="HisKA"/>
    <property type="match status" value="1"/>
</dbReference>
<dbReference type="InterPro" id="IPR035965">
    <property type="entry name" value="PAS-like_dom_sf"/>
</dbReference>
<dbReference type="EC" id="2.7.13.3" evidence="2"/>
<dbReference type="InterPro" id="IPR050736">
    <property type="entry name" value="Sensor_HK_Regulatory"/>
</dbReference>
<dbReference type="Gene3D" id="3.30.565.10">
    <property type="entry name" value="Histidine kinase-like ATPase, C-terminal domain"/>
    <property type="match status" value="1"/>
</dbReference>
<dbReference type="Gene3D" id="1.10.287.130">
    <property type="match status" value="1"/>
</dbReference>
<dbReference type="CDD" id="cd00075">
    <property type="entry name" value="HATPase"/>
    <property type="match status" value="1"/>
</dbReference>
<evidence type="ECO:0000256" key="7">
    <source>
        <dbReference type="SAM" id="MobiDB-lite"/>
    </source>
</evidence>
<evidence type="ECO:0000259" key="9">
    <source>
        <dbReference type="PROSITE" id="PS50112"/>
    </source>
</evidence>
<evidence type="ECO:0000313" key="10">
    <source>
        <dbReference type="EMBL" id="TQQ83502.1"/>
    </source>
</evidence>
<organism evidence="10 11">
    <name type="scientific">Halonotius terrestris</name>
    <dbReference type="NCBI Taxonomy" id="2487750"/>
    <lineage>
        <taxon>Archaea</taxon>
        <taxon>Methanobacteriati</taxon>
        <taxon>Methanobacteriota</taxon>
        <taxon>Stenosarchaea group</taxon>
        <taxon>Halobacteria</taxon>
        <taxon>Halobacteriales</taxon>
        <taxon>Haloferacaceae</taxon>
        <taxon>Halonotius</taxon>
    </lineage>
</organism>
<protein>
    <recommendedName>
        <fullName evidence="2">histidine kinase</fullName>
        <ecNumber evidence="2">2.7.13.3</ecNumber>
    </recommendedName>
</protein>
<evidence type="ECO:0000259" key="8">
    <source>
        <dbReference type="PROSITE" id="PS50109"/>
    </source>
</evidence>
<dbReference type="InterPro" id="IPR036097">
    <property type="entry name" value="HisK_dim/P_sf"/>
</dbReference>
<reference evidence="10" key="1">
    <citation type="submission" date="2019-02" db="EMBL/GenBank/DDBJ databases">
        <title>Halonotius sp. a new haloarchaeum isolated from saline soil.</title>
        <authorList>
            <person name="Duran-Viseras A."/>
            <person name="Sanchez-Porro C."/>
            <person name="Ventosa A."/>
        </authorList>
    </citation>
    <scope>NUCLEOTIDE SEQUENCE</scope>
    <source>
        <strain evidence="10">F15B</strain>
    </source>
</reference>
<feature type="region of interest" description="Disordered" evidence="7">
    <location>
        <begin position="356"/>
        <end position="379"/>
    </location>
</feature>
<dbReference type="GO" id="GO:0000155">
    <property type="term" value="F:phosphorelay sensor kinase activity"/>
    <property type="evidence" value="ECO:0007669"/>
    <property type="project" value="InterPro"/>
</dbReference>
<dbReference type="OrthoDB" id="340978at2157"/>
<dbReference type="PROSITE" id="PS50112">
    <property type="entry name" value="PAS"/>
    <property type="match status" value="1"/>
</dbReference>
<sequence>MSNPSDDTAAPSEFPVDGSAGVLAALDGAETAIFVLDPTFAVRWINEATATYFGLDRDAVIGADKAALIESQIASIFERPDRFAETVGDTYADNTYIEEFECHVLPGEDREERWLLHQSRPIENGPLAGGRVEHYTDITDRKAREAELKRERDRLEEFAGVVSHDLRNPLNVAQGRLELLSDEFESQHLEPLGGALARMGRIIDDVLWLARAGRDIGDTEAVDLGGAVTAAWRLVGDETTDAELIVAPELDGHRIEADSDRLAQLLENLLSNAIAHGGDDVTVRVEPTATGFAIADDGPGIPPADRERVFESGYSSVPDGTGFGLRIASQVVEAHGWEISIAESPDGGARFEISGIEACGSGSGTNAGEKTDETPRTGD</sequence>
<keyword evidence="3" id="KW-0597">Phosphoprotein</keyword>
<evidence type="ECO:0000256" key="6">
    <source>
        <dbReference type="ARBA" id="ARBA00023012"/>
    </source>
</evidence>
<keyword evidence="5 10" id="KW-0418">Kinase</keyword>
<proteinExistence type="predicted"/>
<keyword evidence="4" id="KW-0808">Transferase</keyword>
<dbReference type="SMART" id="SM00387">
    <property type="entry name" value="HATPase_c"/>
    <property type="match status" value="1"/>
</dbReference>
<keyword evidence="11" id="KW-1185">Reference proteome</keyword>
<dbReference type="InterPro" id="IPR000014">
    <property type="entry name" value="PAS"/>
</dbReference>
<evidence type="ECO:0000256" key="4">
    <source>
        <dbReference type="ARBA" id="ARBA00022679"/>
    </source>
</evidence>
<dbReference type="AlphaFoldDB" id="A0A8J8TDP3"/>
<dbReference type="SUPFAM" id="SSF55874">
    <property type="entry name" value="ATPase domain of HSP90 chaperone/DNA topoisomerase II/histidine kinase"/>
    <property type="match status" value="1"/>
</dbReference>
<name>A0A8J8TDP3_9EURY</name>